<proteinExistence type="inferred from homology"/>
<keyword evidence="13" id="KW-1185">Reference proteome</keyword>
<dbReference type="GO" id="GO:0003677">
    <property type="term" value="F:DNA binding"/>
    <property type="evidence" value="ECO:0007669"/>
    <property type="project" value="UniProtKB-UniRule"/>
</dbReference>
<keyword evidence="1 10" id="KW-0540">Nuclease</keyword>
<keyword evidence="7 10" id="KW-0067">ATP-binding</keyword>
<gene>
    <name evidence="10 12" type="primary">recC</name>
    <name evidence="12" type="ORF">CWE22_09560</name>
</gene>
<dbReference type="Pfam" id="PF04257">
    <property type="entry name" value="Exonuc_V_gamma"/>
    <property type="match status" value="1"/>
</dbReference>
<evidence type="ECO:0000256" key="8">
    <source>
        <dbReference type="ARBA" id="ARBA00023125"/>
    </source>
</evidence>
<dbReference type="InterPro" id="IPR013986">
    <property type="entry name" value="DExx_box_DNA_helicase_dom_sf"/>
</dbReference>
<dbReference type="SUPFAM" id="SSF52980">
    <property type="entry name" value="Restriction endonuclease-like"/>
    <property type="match status" value="1"/>
</dbReference>
<evidence type="ECO:0000256" key="9">
    <source>
        <dbReference type="ARBA" id="ARBA00023204"/>
    </source>
</evidence>
<dbReference type="GO" id="GO:0005524">
    <property type="term" value="F:ATP binding"/>
    <property type="evidence" value="ECO:0007669"/>
    <property type="project" value="UniProtKB-UniRule"/>
</dbReference>
<dbReference type="InterPro" id="IPR041500">
    <property type="entry name" value="RecC_C"/>
</dbReference>
<keyword evidence="5 10" id="KW-0347">Helicase</keyword>
<keyword evidence="6 10" id="KW-0269">Exonuclease</keyword>
<dbReference type="Gene3D" id="3.40.50.10930">
    <property type="match status" value="1"/>
</dbReference>
<evidence type="ECO:0000256" key="4">
    <source>
        <dbReference type="ARBA" id="ARBA00022801"/>
    </source>
</evidence>
<dbReference type="GO" id="GO:0008854">
    <property type="term" value="F:exodeoxyribonuclease V activity"/>
    <property type="evidence" value="ECO:0007669"/>
    <property type="project" value="InterPro"/>
</dbReference>
<dbReference type="PANTHER" id="PTHR30591:SF1">
    <property type="entry name" value="RECBCD ENZYME SUBUNIT RECC"/>
    <property type="match status" value="1"/>
</dbReference>
<dbReference type="Gene3D" id="1.10.10.990">
    <property type="match status" value="1"/>
</dbReference>
<evidence type="ECO:0000256" key="6">
    <source>
        <dbReference type="ARBA" id="ARBA00022839"/>
    </source>
</evidence>
<protein>
    <recommendedName>
        <fullName evidence="10">RecBCD enzyme subunit RecC</fullName>
    </recommendedName>
    <alternativeName>
        <fullName evidence="10">Exonuclease V subunit RecC</fullName>
        <shortName evidence="10">ExoV subunit RecC</shortName>
    </alternativeName>
    <alternativeName>
        <fullName evidence="10">Helicase/nuclease RecBCD subunit RecC</fullName>
    </alternativeName>
</protein>
<dbReference type="HAMAP" id="MF_01486">
    <property type="entry name" value="RecC"/>
    <property type="match status" value="1"/>
</dbReference>
<accession>A0A7Z7ESZ6</accession>
<sequence>MTSCNRGCRMSDLTPGFIVAHSHRLEELTDLVVRLTGTYPLPPLVNETLLVQSNGISQWLKIHLAEAAGIAAMLDVTLPARFQWQAYRAVLGDELPTTSPFDKDRLTWRILRLLPDLLHQQPDSFQGLVQYLGDSDDPRKWYQLSERLADLFDQYQMYRADWLADWASGGTQQADAENRWQPILWRELLQDVGAQQWNNRAQLHQQFIQAARQLTPASRPKALPPRVIVFGISSLPQQLLELLDALKGCMQIVLCVHNPCRYHWADIIDGHELMRLEQRRHAFKPGMQADMHEDALHALSNPLLAAWGKQGRDYIRLLDQFDETRQKSESLRELSFELFDGAPPTSVLQEIQHDILELRSAEERLQLGSDSDLTSEQSLHFHSAHSPQREVEILHDQLLAAFAQNPDLRPRDIMVMVPDIDRYAPHINAVFGKLDRNDPRYIPYTLADQGQRHQQPLLIALEYLVTIRHQRLTASALLDILQVPAVQKRFQLQPEWLPQLQRWIDGASIRWALHAEHREALGVPADEGRNSWLFGLQRMLLGYAVGTSTTIHSEPSLWSQTEPYVEVAGLEAQAAGALAELLHTVEDYFTQSEAARSAAEWQALLSNFVDALFAPESDFDIALVSRIHEQLAAWSEATMAAEYSAPIDLTVVIESWLSRLDQASLQQRFLAGSVNFATLMPMRAIPFQWVCLLGMNDGDYPRSQKPFDFDLMARDYRPGDRSRRDDDRYLFLEALLSAREKLYISWCGRSIRDNSERPPSVLVSQLLEYVQQCWPQIKSEQLIQQHGLQPFSWQYFERSEPASRVPFTYAHEWRLVHDVQQQLAQTQPLSDWFYDSAFSARHLATALEQPAKLLFNLRFEVYFGDRDATVKDEERFALDGLSTYQLHEPLLDALVDSLYEDVQVPWEVSLNHQIQRYVRAGILPAGAAGATMSTHFQELLAPNAEILLQWLAAYPDSLPMQHLHAECSINQQHVSVESIARRIRVNDSGQRLSILVKASKLVDSKGQGRPHYALVAWVEHVLLNQEAPTTTVLLGQVGTLELKPLDANVARNYLQRLLRHTHQALQQPIGLDFETIFEGWSASYKQIGELIQQQQPEVNHQKAAKFYEESGQFFSARVERAVYSGRLFPTYSQLIKDEAILNTAPQLYLPMLSALFSASTVEEQS</sequence>
<comment type="caution">
    <text evidence="12">The sequence shown here is derived from an EMBL/GenBank/DDBJ whole genome shotgun (WGS) entry which is preliminary data.</text>
</comment>
<dbReference type="GO" id="GO:0000724">
    <property type="term" value="P:double-strand break repair via homologous recombination"/>
    <property type="evidence" value="ECO:0007669"/>
    <property type="project" value="UniProtKB-UniRule"/>
</dbReference>
<dbReference type="GO" id="GO:0003678">
    <property type="term" value="F:DNA helicase activity"/>
    <property type="evidence" value="ECO:0007669"/>
    <property type="project" value="UniProtKB-UniRule"/>
</dbReference>
<dbReference type="PIRSF" id="PIRSF000980">
    <property type="entry name" value="RecC"/>
    <property type="match status" value="1"/>
</dbReference>
<comment type="subunit">
    <text evidence="10">Heterotrimer of RecB, RecC and RecD. All subunits contribute to DNA-binding.</text>
</comment>
<reference evidence="13" key="1">
    <citation type="journal article" date="2018" name="Front. Microbiol.">
        <title>Genome-Based Analysis Reveals the Taxonomy and Diversity of the Family Idiomarinaceae.</title>
        <authorList>
            <person name="Liu Y."/>
            <person name="Lai Q."/>
            <person name="Shao Z."/>
        </authorList>
    </citation>
    <scope>NUCLEOTIDE SEQUENCE [LARGE SCALE GENOMIC DNA]</scope>
    <source>
        <strain evidence="13">KYW314</strain>
    </source>
</reference>
<comment type="function">
    <text evidence="10">A helicase/nuclease that prepares dsDNA breaks (DSB) for recombinational DNA repair. Binds to DSBs and unwinds DNA via a highly rapid and processive ATP-dependent bidirectional helicase activity. Unwinds dsDNA until it encounters a Chi (crossover hotspot instigator) sequence from the 3' direction. Cuts ssDNA a few nucleotides 3' to the Chi site. The properties and activities of the enzyme are changed at Chi. The Chi-altered holoenzyme produces a long 3'-ssDNA overhang and facilitates RecA-binding to the ssDNA for homologous DNA recombination and repair. Holoenzyme degrades any linearized DNA that is unable to undergo homologous recombination. In the holoenzyme this subunit recognizes the wild-type Chi sequence, and when added to isolated RecB increases its ATP-dependent helicase processivity.</text>
</comment>
<evidence type="ECO:0000256" key="10">
    <source>
        <dbReference type="HAMAP-Rule" id="MF_01486"/>
    </source>
</evidence>
<dbReference type="Gene3D" id="3.40.50.300">
    <property type="entry name" value="P-loop containing nucleotide triphosphate hydrolases"/>
    <property type="match status" value="2"/>
</dbReference>
<dbReference type="NCBIfam" id="TIGR01450">
    <property type="entry name" value="recC"/>
    <property type="match status" value="1"/>
</dbReference>
<evidence type="ECO:0000313" key="13">
    <source>
        <dbReference type="Proteomes" id="UP000287766"/>
    </source>
</evidence>
<dbReference type="AlphaFoldDB" id="A0A7Z7ESZ6"/>
<keyword evidence="3 10" id="KW-0227">DNA damage</keyword>
<name>A0A7Z7ESZ6_9GAMM</name>
<evidence type="ECO:0000256" key="3">
    <source>
        <dbReference type="ARBA" id="ARBA00022763"/>
    </source>
</evidence>
<dbReference type="PANTHER" id="PTHR30591">
    <property type="entry name" value="RECBCD ENZYME SUBUNIT RECC"/>
    <property type="match status" value="1"/>
</dbReference>
<evidence type="ECO:0000313" key="12">
    <source>
        <dbReference type="EMBL" id="RUO39534.1"/>
    </source>
</evidence>
<dbReference type="InterPro" id="IPR006697">
    <property type="entry name" value="RecC"/>
</dbReference>
<feature type="domain" description="RecC C-terminal" evidence="11">
    <location>
        <begin position="838"/>
        <end position="1078"/>
    </location>
</feature>
<dbReference type="Pfam" id="PF17946">
    <property type="entry name" value="RecC_C"/>
    <property type="match status" value="1"/>
</dbReference>
<dbReference type="InterPro" id="IPR011335">
    <property type="entry name" value="Restrct_endonuc-II-like"/>
</dbReference>
<dbReference type="EMBL" id="PIPR01000002">
    <property type="protein sequence ID" value="RUO39534.1"/>
    <property type="molecule type" value="Genomic_DNA"/>
</dbReference>
<evidence type="ECO:0000259" key="11">
    <source>
        <dbReference type="Pfam" id="PF17946"/>
    </source>
</evidence>
<keyword evidence="8 10" id="KW-0238">DNA-binding</keyword>
<evidence type="ECO:0000256" key="5">
    <source>
        <dbReference type="ARBA" id="ARBA00022806"/>
    </source>
</evidence>
<comment type="similarity">
    <text evidence="10">Belongs to the RecC family.</text>
</comment>
<keyword evidence="9 10" id="KW-0234">DNA repair</keyword>
<dbReference type="InterPro" id="IPR027417">
    <property type="entry name" value="P-loop_NTPase"/>
</dbReference>
<dbReference type="SUPFAM" id="SSF52540">
    <property type="entry name" value="P-loop containing nucleoside triphosphate hydrolases"/>
    <property type="match status" value="2"/>
</dbReference>
<comment type="miscellaneous">
    <text evidence="10">In the RecBCD complex, RecB has a slow 3'-5' helicase, an exonuclease activity and loads RecA onto ssDNA, RecD has a fast 5'-3' helicase activity, while RecC stimulates the ATPase and processivity of the RecB helicase and contributes to recognition of the Chi site.</text>
</comment>
<dbReference type="Proteomes" id="UP000287766">
    <property type="component" value="Unassembled WGS sequence"/>
</dbReference>
<keyword evidence="2 10" id="KW-0547">Nucleotide-binding</keyword>
<keyword evidence="4 10" id="KW-0378">Hydrolase</keyword>
<evidence type="ECO:0000256" key="1">
    <source>
        <dbReference type="ARBA" id="ARBA00022722"/>
    </source>
</evidence>
<evidence type="ECO:0000256" key="7">
    <source>
        <dbReference type="ARBA" id="ARBA00022840"/>
    </source>
</evidence>
<organism evidence="12 13">
    <name type="scientific">Pseudidiomarina aestuarii</name>
    <dbReference type="NCBI Taxonomy" id="624146"/>
    <lineage>
        <taxon>Bacteria</taxon>
        <taxon>Pseudomonadati</taxon>
        <taxon>Pseudomonadota</taxon>
        <taxon>Gammaproteobacteria</taxon>
        <taxon>Alteromonadales</taxon>
        <taxon>Idiomarinaceae</taxon>
        <taxon>Pseudidiomarina</taxon>
    </lineage>
</organism>
<evidence type="ECO:0000256" key="2">
    <source>
        <dbReference type="ARBA" id="ARBA00022741"/>
    </source>
</evidence>
<dbReference type="Gene3D" id="1.10.10.160">
    <property type="match status" value="1"/>
</dbReference>
<dbReference type="GO" id="GO:0009338">
    <property type="term" value="C:exodeoxyribonuclease V complex"/>
    <property type="evidence" value="ECO:0007669"/>
    <property type="project" value="InterPro"/>
</dbReference>